<feature type="compositionally biased region" description="Basic and acidic residues" evidence="1">
    <location>
        <begin position="429"/>
        <end position="466"/>
    </location>
</feature>
<evidence type="ECO:0000313" key="2">
    <source>
        <dbReference type="EMBL" id="KAE8145196.1"/>
    </source>
</evidence>
<dbReference type="AlphaFoldDB" id="A0A5N6TFV7"/>
<dbReference type="Proteomes" id="UP000325780">
    <property type="component" value="Unassembled WGS sequence"/>
</dbReference>
<feature type="compositionally biased region" description="Pro residues" evidence="1">
    <location>
        <begin position="361"/>
        <end position="378"/>
    </location>
</feature>
<accession>A0A5N6TFV7</accession>
<dbReference type="OrthoDB" id="5343576at2759"/>
<evidence type="ECO:0000256" key="1">
    <source>
        <dbReference type="SAM" id="MobiDB-lite"/>
    </source>
</evidence>
<name>A0A5N6TFV7_ASPAV</name>
<feature type="compositionally biased region" description="Basic and acidic residues" evidence="1">
    <location>
        <begin position="336"/>
        <end position="351"/>
    </location>
</feature>
<reference evidence="2 3" key="1">
    <citation type="submission" date="2019-04" db="EMBL/GenBank/DDBJ databases">
        <title>Friends and foes A comparative genomics study of 23 Aspergillus species from section Flavi.</title>
        <authorList>
            <consortium name="DOE Joint Genome Institute"/>
            <person name="Kjaerbolling I."/>
            <person name="Vesth T."/>
            <person name="Frisvad J.C."/>
            <person name="Nybo J.L."/>
            <person name="Theobald S."/>
            <person name="Kildgaard S."/>
            <person name="Isbrandt T."/>
            <person name="Kuo A."/>
            <person name="Sato A."/>
            <person name="Lyhne E.K."/>
            <person name="Kogle M.E."/>
            <person name="Wiebenga A."/>
            <person name="Kun R.S."/>
            <person name="Lubbers R.J."/>
            <person name="Makela M.R."/>
            <person name="Barry K."/>
            <person name="Chovatia M."/>
            <person name="Clum A."/>
            <person name="Daum C."/>
            <person name="Haridas S."/>
            <person name="He G."/>
            <person name="LaButti K."/>
            <person name="Lipzen A."/>
            <person name="Mondo S."/>
            <person name="Riley R."/>
            <person name="Salamov A."/>
            <person name="Simmons B.A."/>
            <person name="Magnuson J.K."/>
            <person name="Henrissat B."/>
            <person name="Mortensen U.H."/>
            <person name="Larsen T.O."/>
            <person name="Devries R.P."/>
            <person name="Grigoriev I.V."/>
            <person name="Machida M."/>
            <person name="Baker S.E."/>
            <person name="Andersen M.R."/>
        </authorList>
    </citation>
    <scope>NUCLEOTIDE SEQUENCE [LARGE SCALE GENOMIC DNA]</scope>
    <source>
        <strain evidence="2 3">IBT 18842</strain>
    </source>
</reference>
<protein>
    <submittedName>
        <fullName evidence="2">Uncharacterized protein</fullName>
    </submittedName>
</protein>
<gene>
    <name evidence="2" type="ORF">BDV25DRAFT_134002</name>
</gene>
<keyword evidence="3" id="KW-1185">Reference proteome</keyword>
<evidence type="ECO:0000313" key="3">
    <source>
        <dbReference type="Proteomes" id="UP000325780"/>
    </source>
</evidence>
<sequence>MSPASLTSEKQLDLQLQPFVRAFEALLLTTQQLSCRERSLQQRLEYAHDEYIKLADRLQGGPDTNTKAISEKIHGLASEFESYQKPSFNPPDVVKALAESGIVGDQTIKAIAEGVVYYKSILGSGRDFDLNSCLVATRAGVGLLEKDFTTKGTQGSLRCPFAKPNKKPPVNGGVVDRVEDALKFQNGDMCGHEDLDPIKAELNDRRSSQAPSVRTSTTRCPVSRCPIRYLNQHSPEEVADYVERHKHEIPRSHAICVQRYQKDSQSMRQLDAKYGSLINMIRGLSVKHQAFLPDRGNNGAATSSSSVERVEKWAEEVGLTSEEVQPCTKEDEEGDGERKGRFDRPLREVRVGESPSRPWGIPVPAPPPVDCPPSPPVALPVTASPNETKPTPGADNIPPVHGPTLQPHDKGSKVGRCPFGHGAPAGLVSERETETVRDQERKNDPLETAEKDDRTRQDLKSHHHPDNQTASVVFNGPVFFGFSPEQTASFLQQLGSIINKDEHT</sequence>
<feature type="region of interest" description="Disordered" evidence="1">
    <location>
        <begin position="318"/>
        <end position="471"/>
    </location>
</feature>
<organism evidence="2 3">
    <name type="scientific">Aspergillus avenaceus</name>
    <dbReference type="NCBI Taxonomy" id="36643"/>
    <lineage>
        <taxon>Eukaryota</taxon>
        <taxon>Fungi</taxon>
        <taxon>Dikarya</taxon>
        <taxon>Ascomycota</taxon>
        <taxon>Pezizomycotina</taxon>
        <taxon>Eurotiomycetes</taxon>
        <taxon>Eurotiomycetidae</taxon>
        <taxon>Eurotiales</taxon>
        <taxon>Aspergillaceae</taxon>
        <taxon>Aspergillus</taxon>
        <taxon>Aspergillus subgen. Circumdati</taxon>
    </lineage>
</organism>
<proteinExistence type="predicted"/>
<dbReference type="EMBL" id="ML742374">
    <property type="protein sequence ID" value="KAE8145196.1"/>
    <property type="molecule type" value="Genomic_DNA"/>
</dbReference>